<gene>
    <name evidence="12" type="ORF">Rain11_2466</name>
</gene>
<dbReference type="PANTHER" id="PTHR21240">
    <property type="entry name" value="2-AMINO-3-CARBOXYLMUCONATE-6-SEMIALDEHYDE DECARBOXYLASE"/>
    <property type="match status" value="1"/>
</dbReference>
<dbReference type="GO" id="GO:0046872">
    <property type="term" value="F:metal ion binding"/>
    <property type="evidence" value="ECO:0007669"/>
    <property type="project" value="UniProtKB-KW"/>
</dbReference>
<evidence type="ECO:0000313" key="13">
    <source>
        <dbReference type="Proteomes" id="UP000233387"/>
    </source>
</evidence>
<dbReference type="AlphaFoldDB" id="A0A2N3I768"/>
<evidence type="ECO:0000256" key="10">
    <source>
        <dbReference type="ARBA" id="ARBA00031120"/>
    </source>
</evidence>
<comment type="subunit">
    <text evidence="3">Monomer.</text>
</comment>
<dbReference type="RefSeq" id="WP_101359726.1">
    <property type="nucleotide sequence ID" value="NZ_NKXO01000053.1"/>
</dbReference>
<keyword evidence="12" id="KW-0378">Hydrolase</keyword>
<dbReference type="FunFam" id="3.20.20.140:FF:000029">
    <property type="entry name" value="2-amino-3-carboxymuconate-6-semialdehyde decarboxylase"/>
    <property type="match status" value="1"/>
</dbReference>
<feature type="domain" description="Amidohydrolase-related" evidence="11">
    <location>
        <begin position="5"/>
        <end position="330"/>
    </location>
</feature>
<keyword evidence="13" id="KW-1185">Reference proteome</keyword>
<reference evidence="12 13" key="1">
    <citation type="submission" date="2017-06" db="EMBL/GenBank/DDBJ databases">
        <title>Raineya orbicola gen. nov., sp. nov. a slightly thermophilic bacterium of the phylum Bacteroidetes and the description of Raineyaceae fam. nov.</title>
        <authorList>
            <person name="Albuquerque L."/>
            <person name="Polonia A.R.M."/>
            <person name="Barroso C."/>
            <person name="Froufe H.J.C."/>
            <person name="Lage O."/>
            <person name="Lobo-Da-Cunha A."/>
            <person name="Egas C."/>
            <person name="Da Costa M.S."/>
        </authorList>
    </citation>
    <scope>NUCLEOTIDE SEQUENCE [LARGE SCALE GENOMIC DNA]</scope>
    <source>
        <strain evidence="12 13">SPSPC-11</strain>
    </source>
</reference>
<evidence type="ECO:0000256" key="1">
    <source>
        <dbReference type="ARBA" id="ARBA00005079"/>
    </source>
</evidence>
<protein>
    <recommendedName>
        <fullName evidence="5">2-amino-3-carboxymuconate-6-semialdehyde decarboxylase</fullName>
        <ecNumber evidence="4">4.1.1.45</ecNumber>
    </recommendedName>
    <alternativeName>
        <fullName evidence="10">Picolinate carboxylase</fullName>
    </alternativeName>
</protein>
<dbReference type="GO" id="GO:0005829">
    <property type="term" value="C:cytosol"/>
    <property type="evidence" value="ECO:0007669"/>
    <property type="project" value="TreeGrafter"/>
</dbReference>
<dbReference type="InterPro" id="IPR032465">
    <property type="entry name" value="ACMSD"/>
</dbReference>
<comment type="caution">
    <text evidence="12">The sequence shown here is derived from an EMBL/GenBank/DDBJ whole genome shotgun (WGS) entry which is preliminary data.</text>
</comment>
<keyword evidence="6" id="KW-0479">Metal-binding</keyword>
<dbReference type="Gene3D" id="3.20.20.140">
    <property type="entry name" value="Metal-dependent hydrolases"/>
    <property type="match status" value="1"/>
</dbReference>
<dbReference type="GO" id="GO:0019748">
    <property type="term" value="P:secondary metabolic process"/>
    <property type="evidence" value="ECO:0007669"/>
    <property type="project" value="TreeGrafter"/>
</dbReference>
<dbReference type="GO" id="GO:0170039">
    <property type="term" value="P:proteinogenic amino acid metabolic process"/>
    <property type="evidence" value="ECO:0007669"/>
    <property type="project" value="UniProtKB-ARBA"/>
</dbReference>
<dbReference type="OrthoDB" id="9777673at2"/>
<dbReference type="InterPro" id="IPR032466">
    <property type="entry name" value="Metal_Hydrolase"/>
</dbReference>
<evidence type="ECO:0000256" key="6">
    <source>
        <dbReference type="ARBA" id="ARBA00022723"/>
    </source>
</evidence>
<evidence type="ECO:0000256" key="2">
    <source>
        <dbReference type="ARBA" id="ARBA00005871"/>
    </source>
</evidence>
<dbReference type="Proteomes" id="UP000233387">
    <property type="component" value="Unassembled WGS sequence"/>
</dbReference>
<dbReference type="EC" id="4.1.1.45" evidence="4"/>
<proteinExistence type="inferred from homology"/>
<dbReference type="Pfam" id="PF04909">
    <property type="entry name" value="Amidohydro_2"/>
    <property type="match status" value="1"/>
</dbReference>
<keyword evidence="9" id="KW-0456">Lyase</keyword>
<keyword evidence="7" id="KW-0210">Decarboxylase</keyword>
<organism evidence="12 13">
    <name type="scientific">Raineya orbicola</name>
    <dbReference type="NCBI Taxonomy" id="2016530"/>
    <lineage>
        <taxon>Bacteria</taxon>
        <taxon>Pseudomonadati</taxon>
        <taxon>Bacteroidota</taxon>
        <taxon>Cytophagia</taxon>
        <taxon>Cytophagales</taxon>
        <taxon>Raineyaceae</taxon>
        <taxon>Raineya</taxon>
    </lineage>
</organism>
<comment type="pathway">
    <text evidence="1">Secondary metabolite metabolism; quinolate metabolism.</text>
</comment>
<dbReference type="GO" id="GO:0170033">
    <property type="term" value="P:L-amino acid metabolic process"/>
    <property type="evidence" value="ECO:0007669"/>
    <property type="project" value="UniProtKB-ARBA"/>
</dbReference>
<dbReference type="InterPro" id="IPR006680">
    <property type="entry name" value="Amidohydro-rel"/>
</dbReference>
<dbReference type="EMBL" id="NKXO01000053">
    <property type="protein sequence ID" value="PKQ66172.1"/>
    <property type="molecule type" value="Genomic_DNA"/>
</dbReference>
<dbReference type="GO" id="GO:0001760">
    <property type="term" value="F:aminocarboxymuconate-semialdehyde decarboxylase activity"/>
    <property type="evidence" value="ECO:0007669"/>
    <property type="project" value="UniProtKB-EC"/>
</dbReference>
<accession>A0A2N3I768</accession>
<comment type="similarity">
    <text evidence="2">Belongs to the metallo-dependent hydrolases superfamily. ACMSD family.</text>
</comment>
<evidence type="ECO:0000256" key="9">
    <source>
        <dbReference type="ARBA" id="ARBA00023239"/>
    </source>
</evidence>
<dbReference type="PANTHER" id="PTHR21240:SF27">
    <property type="entry name" value="2-AMINO-3-CARBOXYMUCONATE-6-SEMIALDEHYDE DECARBOXYLASE"/>
    <property type="match status" value="1"/>
</dbReference>
<keyword evidence="8" id="KW-0862">Zinc</keyword>
<dbReference type="GO" id="GO:1901606">
    <property type="term" value="P:alpha-amino acid catabolic process"/>
    <property type="evidence" value="ECO:0007669"/>
    <property type="project" value="UniProtKB-ARBA"/>
</dbReference>
<dbReference type="GO" id="GO:0016787">
    <property type="term" value="F:hydrolase activity"/>
    <property type="evidence" value="ECO:0007669"/>
    <property type="project" value="UniProtKB-KW"/>
</dbReference>
<dbReference type="SUPFAM" id="SSF51556">
    <property type="entry name" value="Metallo-dependent hydrolases"/>
    <property type="match status" value="1"/>
</dbReference>
<evidence type="ECO:0000256" key="3">
    <source>
        <dbReference type="ARBA" id="ARBA00011245"/>
    </source>
</evidence>
<name>A0A2N3I768_9BACT</name>
<sequence length="351" mass="39684">MCLKIDIHTHIIPEHLPDLKKRYGYAGFVNLDHHKPGCARMMIDGKFFREIYANCWDAEVRLKECDSHKVDVQVLSTIPVMFSYWASAFDALDLSMFLNDHIAELVHKYPQRFVGLGTVPLQEPKLAIQELERCMKIGLAGVQIGSHINNWNLSDEVLFPFFQAAEDLGAAIFVHPWDMIGKERMPKYWLPWLVGMPAESSLAICSMIFGGVFERLPRLRVAFAHGGGAFPATIGRISHGFEVRPDLCAIDNNVHPREYLGKFYVDSLVHDPDAMRLILKVIGEDKVVLGTDYPFPLGELEPGKLVESMPDLSDATKEKILGLNALSWLNLSIEKFIDSKKPDFHSNILQQ</sequence>
<evidence type="ECO:0000256" key="4">
    <source>
        <dbReference type="ARBA" id="ARBA00012365"/>
    </source>
</evidence>
<evidence type="ECO:0000256" key="8">
    <source>
        <dbReference type="ARBA" id="ARBA00022833"/>
    </source>
</evidence>
<evidence type="ECO:0000256" key="5">
    <source>
        <dbReference type="ARBA" id="ARBA00021214"/>
    </source>
</evidence>
<evidence type="ECO:0000313" key="12">
    <source>
        <dbReference type="EMBL" id="PKQ66172.1"/>
    </source>
</evidence>
<evidence type="ECO:0000256" key="7">
    <source>
        <dbReference type="ARBA" id="ARBA00022793"/>
    </source>
</evidence>
<evidence type="ECO:0000259" key="11">
    <source>
        <dbReference type="Pfam" id="PF04909"/>
    </source>
</evidence>